<feature type="chain" id="PRO_5042923266" evidence="9">
    <location>
        <begin position="27"/>
        <end position="881"/>
    </location>
</feature>
<dbReference type="RefSeq" id="WP_014231979.1">
    <property type="nucleotide sequence ID" value="NZ_ATFJ01000044.1"/>
</dbReference>
<feature type="active site" description="Charge relay system" evidence="6 7">
    <location>
        <position position="199"/>
    </location>
</feature>
<dbReference type="GO" id="GO:0004252">
    <property type="term" value="F:serine-type endopeptidase activity"/>
    <property type="evidence" value="ECO:0007669"/>
    <property type="project" value="UniProtKB-UniRule"/>
</dbReference>
<keyword evidence="4 7" id="KW-0378">Hydrolase</keyword>
<proteinExistence type="inferred from homology"/>
<dbReference type="PROSITE" id="PS51892">
    <property type="entry name" value="SUBTILASE"/>
    <property type="match status" value="1"/>
</dbReference>
<dbReference type="GO" id="GO:0006508">
    <property type="term" value="P:proteolysis"/>
    <property type="evidence" value="ECO:0007669"/>
    <property type="project" value="UniProtKB-KW"/>
</dbReference>
<comment type="similarity">
    <text evidence="1 7 8">Belongs to the peptidase S8 family.</text>
</comment>
<dbReference type="PANTHER" id="PTHR43806">
    <property type="entry name" value="PEPTIDASE S8"/>
    <property type="match status" value="1"/>
</dbReference>
<evidence type="ECO:0000313" key="14">
    <source>
        <dbReference type="Proteomes" id="UP000092741"/>
    </source>
</evidence>
<accession>A0AAN0Y2A9</accession>
<dbReference type="InterPro" id="IPR010435">
    <property type="entry name" value="C5a/SBT2-like_Fn3"/>
</dbReference>
<dbReference type="InterPro" id="IPR015500">
    <property type="entry name" value="Peptidase_S8_subtilisin-rel"/>
</dbReference>
<sequence>MESLSFKARLASCIVALSCCSTTALANQIDGDGRVKDRYIIEFKGKSLADVTDANESSHLEDIQEEQNAFRSQAKKKKLNFKEHSKFNRLVNGVSIEADSETIKAIEQFSMVKAIHPEYVYFSGEEIEEAVPDATRETITVTNLTGVPEAHAAGFTGKGITACVVDSGIDAEHPAFAGKILGGYDFAEGDSDYSDSGYHGTHVAGILAGNGPNMVGVAPDAKLRIYKVFGGENSGYTSTILNALEQAVADDCDVVNMSLGSIRGGVIQKSILPKAVDKLAVKDIAPVVSIGNASAGPFLPAAPAIAKKSTAVASAIGSYYDAALAFKIDDLKVPFVIANNSSVPLGGSSEVINYGAFDCDVEPVGPFEGKTVLVKKPKGSIPYSCTSKQAALLEREGAGAIIWWDEPLYDTDFWLYRWASNMIPYKQNLSIPVAKIRPIDVPALEAKIEAGETTVIWGDYVSIDNPYANTPSITSTWGPTHELDFKPEVMAPGERIYSAMPSQYAHYGFLTGTSMASPHVAGITALMKSANSKLKPGDIRNILMNTAQPQVIGWTGEVGPASTALQGAGMVNAIQALTTEVTALPAKFAIGDLNGHSFDGSIELNNDSDQTLTFNVRHEAALTAAPPMTQRWIARKEAAEVTFNVDQIEVSASGNGTVYFSITEPTDVPEGSVISGWIVFDAVETGQIIRVPYLGLKGDYHALPIENETLTEINPSMSSFFTRPEAIPNCSGPVWTQSPCCNQTEIAGSCGPSYGPGVPVTLDFTNDSAKDDTVFMGISQAFPMLRKFKAQVLNNKGKVIAPLGWRNMPEGVTMEDVQYMVRTSGAGTGLEFGFWDGKLADGTDAPAGEYIIKLEFHKLLGENDMSPDIETWESHPITLTR</sequence>
<dbReference type="PROSITE" id="PS00136">
    <property type="entry name" value="SUBTILASE_ASP"/>
    <property type="match status" value="1"/>
</dbReference>
<dbReference type="SUPFAM" id="SSF52743">
    <property type="entry name" value="Subtilisin-like"/>
    <property type="match status" value="1"/>
</dbReference>
<evidence type="ECO:0000259" key="12">
    <source>
        <dbReference type="Pfam" id="PF06280"/>
    </source>
</evidence>
<dbReference type="InterPro" id="IPR036852">
    <property type="entry name" value="Peptidase_S8/S53_dom_sf"/>
</dbReference>
<dbReference type="Pfam" id="PF00082">
    <property type="entry name" value="Peptidase_S8"/>
    <property type="match status" value="1"/>
</dbReference>
<dbReference type="Proteomes" id="UP000092741">
    <property type="component" value="Chromosome 1"/>
</dbReference>
<dbReference type="GeneID" id="70912168"/>
<dbReference type="InterPro" id="IPR000209">
    <property type="entry name" value="Peptidase_S8/S53_dom"/>
</dbReference>
<evidence type="ECO:0000256" key="4">
    <source>
        <dbReference type="ARBA" id="ARBA00022801"/>
    </source>
</evidence>
<evidence type="ECO:0000256" key="6">
    <source>
        <dbReference type="PIRSR" id="PIRSR615500-1"/>
    </source>
</evidence>
<keyword evidence="3 9" id="KW-0732">Signal</keyword>
<dbReference type="PROSITE" id="PS00137">
    <property type="entry name" value="SUBTILASE_HIS"/>
    <property type="match status" value="1"/>
</dbReference>
<dbReference type="InterPro" id="IPR023827">
    <property type="entry name" value="Peptidase_S8_Asp-AS"/>
</dbReference>
<dbReference type="Pfam" id="PF06280">
    <property type="entry name" value="fn3_5"/>
    <property type="match status" value="1"/>
</dbReference>
<evidence type="ECO:0000256" key="8">
    <source>
        <dbReference type="RuleBase" id="RU003355"/>
    </source>
</evidence>
<keyword evidence="2 7" id="KW-0645">Protease</keyword>
<dbReference type="PROSITE" id="PS00138">
    <property type="entry name" value="SUBTILASE_SER"/>
    <property type="match status" value="1"/>
</dbReference>
<evidence type="ECO:0000256" key="3">
    <source>
        <dbReference type="ARBA" id="ARBA00022729"/>
    </source>
</evidence>
<dbReference type="EMBL" id="CP016345">
    <property type="protein sequence ID" value="ANQ12747.1"/>
    <property type="molecule type" value="Genomic_DNA"/>
</dbReference>
<evidence type="ECO:0000256" key="9">
    <source>
        <dbReference type="SAM" id="SignalP"/>
    </source>
</evidence>
<feature type="domain" description="C5a peptidase/Subtilisin-like protease SBT2-like Fn3-like" evidence="12">
    <location>
        <begin position="590"/>
        <end position="694"/>
    </location>
</feature>
<dbReference type="InterPro" id="IPR023828">
    <property type="entry name" value="Peptidase_S8_Ser-AS"/>
</dbReference>
<keyword evidence="14" id="KW-1185">Reference proteome</keyword>
<dbReference type="InterPro" id="IPR022398">
    <property type="entry name" value="Peptidase_S8_His-AS"/>
</dbReference>
<feature type="signal peptide" evidence="9">
    <location>
        <begin position="1"/>
        <end position="26"/>
    </location>
</feature>
<evidence type="ECO:0000256" key="5">
    <source>
        <dbReference type="ARBA" id="ARBA00022825"/>
    </source>
</evidence>
<dbReference type="InterPro" id="IPR010259">
    <property type="entry name" value="S8pro/Inhibitor_I9"/>
</dbReference>
<feature type="domain" description="Peptidase S8/S53" evidence="10">
    <location>
        <begin position="157"/>
        <end position="560"/>
    </location>
</feature>
<dbReference type="PRINTS" id="PR00723">
    <property type="entry name" value="SUBTILISIN"/>
</dbReference>
<evidence type="ECO:0000313" key="13">
    <source>
        <dbReference type="EMBL" id="ANQ12747.1"/>
    </source>
</evidence>
<feature type="domain" description="Inhibitor I9" evidence="11">
    <location>
        <begin position="38"/>
        <end position="121"/>
    </location>
</feature>
<dbReference type="InterPro" id="IPR050131">
    <property type="entry name" value="Peptidase_S8_subtilisin-like"/>
</dbReference>
<dbReference type="PANTHER" id="PTHR43806:SF66">
    <property type="entry name" value="SERIN ENDOPEPTIDASE"/>
    <property type="match status" value="1"/>
</dbReference>
<reference evidence="13 14" key="1">
    <citation type="submission" date="2016-07" db="EMBL/GenBank/DDBJ databases">
        <title>Developing Vibrio natriegens as a novel, fast-growing host for biotechnology.</title>
        <authorList>
            <person name="Weinstock M.T."/>
            <person name="Hesek E.D."/>
            <person name="Wilson C.M."/>
            <person name="Gibson D.G."/>
        </authorList>
    </citation>
    <scope>NUCLEOTIDE SEQUENCE [LARGE SCALE GENOMIC DNA]</scope>
    <source>
        <strain evidence="13 14">ATCC 14048</strain>
    </source>
</reference>
<dbReference type="Pfam" id="PF05922">
    <property type="entry name" value="Inhibitor_I9"/>
    <property type="match status" value="1"/>
</dbReference>
<evidence type="ECO:0000256" key="2">
    <source>
        <dbReference type="ARBA" id="ARBA00022670"/>
    </source>
</evidence>
<dbReference type="GO" id="GO:0016020">
    <property type="term" value="C:membrane"/>
    <property type="evidence" value="ECO:0007669"/>
    <property type="project" value="InterPro"/>
</dbReference>
<name>A0AAN0Y2A9_VIBNA</name>
<evidence type="ECO:0000259" key="11">
    <source>
        <dbReference type="Pfam" id="PF05922"/>
    </source>
</evidence>
<dbReference type="Gene3D" id="3.40.50.200">
    <property type="entry name" value="Peptidase S8/S53 domain"/>
    <property type="match status" value="2"/>
</dbReference>
<feature type="active site" description="Charge relay system" evidence="6 7">
    <location>
        <position position="514"/>
    </location>
</feature>
<dbReference type="GO" id="GO:0005615">
    <property type="term" value="C:extracellular space"/>
    <property type="evidence" value="ECO:0007669"/>
    <property type="project" value="TreeGrafter"/>
</dbReference>
<organism evidence="13 14">
    <name type="scientific">Vibrio natriegens NBRC 15636 = ATCC 14048 = DSM 759</name>
    <dbReference type="NCBI Taxonomy" id="1219067"/>
    <lineage>
        <taxon>Bacteria</taxon>
        <taxon>Pseudomonadati</taxon>
        <taxon>Pseudomonadota</taxon>
        <taxon>Gammaproteobacteria</taxon>
        <taxon>Vibrionales</taxon>
        <taxon>Vibrionaceae</taxon>
        <taxon>Vibrio</taxon>
    </lineage>
</organism>
<evidence type="ECO:0000259" key="10">
    <source>
        <dbReference type="Pfam" id="PF00082"/>
    </source>
</evidence>
<evidence type="ECO:0000256" key="1">
    <source>
        <dbReference type="ARBA" id="ARBA00011073"/>
    </source>
</evidence>
<protein>
    <submittedName>
        <fullName evidence="13">Peptidase S8/S53 subtilisin kexin sedolisin</fullName>
    </submittedName>
</protein>
<feature type="active site" description="Charge relay system" evidence="6 7">
    <location>
        <position position="166"/>
    </location>
</feature>
<gene>
    <name evidence="13" type="ORF">BA890_08195</name>
</gene>
<dbReference type="AlphaFoldDB" id="A0AAN0Y2A9"/>
<evidence type="ECO:0000256" key="7">
    <source>
        <dbReference type="PROSITE-ProRule" id="PRU01240"/>
    </source>
</evidence>
<dbReference type="Gene3D" id="2.60.40.1710">
    <property type="entry name" value="Subtilisin-like superfamily"/>
    <property type="match status" value="1"/>
</dbReference>
<keyword evidence="5 7" id="KW-0720">Serine protease</keyword>
<dbReference type="KEGG" id="vna:PN96_05140"/>